<organism evidence="1 2">
    <name type="scientific">Neoroseomonas eburnea</name>
    <dbReference type="NCBI Taxonomy" id="1346889"/>
    <lineage>
        <taxon>Bacteria</taxon>
        <taxon>Pseudomonadati</taxon>
        <taxon>Pseudomonadota</taxon>
        <taxon>Alphaproteobacteria</taxon>
        <taxon>Acetobacterales</taxon>
        <taxon>Acetobacteraceae</taxon>
        <taxon>Neoroseomonas</taxon>
    </lineage>
</organism>
<dbReference type="InterPro" id="IPR011050">
    <property type="entry name" value="Pectin_lyase_fold/virulence"/>
</dbReference>
<keyword evidence="2" id="KW-1185">Reference proteome</keyword>
<evidence type="ECO:0000313" key="2">
    <source>
        <dbReference type="Proteomes" id="UP001138709"/>
    </source>
</evidence>
<evidence type="ECO:0008006" key="3">
    <source>
        <dbReference type="Google" id="ProtNLM"/>
    </source>
</evidence>
<reference evidence="1" key="2">
    <citation type="journal article" date="2021" name="Syst. Appl. Microbiol.">
        <title>Roseomonas hellenica sp. nov., isolated from roots of wild-growing Alkanna tinctoria.</title>
        <authorList>
            <person name="Rat A."/>
            <person name="Naranjo H.D."/>
            <person name="Lebbe L."/>
            <person name="Cnockaert M."/>
            <person name="Krigas N."/>
            <person name="Grigoriadou K."/>
            <person name="Maloupa E."/>
            <person name="Willems A."/>
        </authorList>
    </citation>
    <scope>NUCLEOTIDE SEQUENCE</scope>
    <source>
        <strain evidence="1">LMG 31228</strain>
    </source>
</reference>
<dbReference type="InterPro" id="IPR012334">
    <property type="entry name" value="Pectin_lyas_fold"/>
</dbReference>
<dbReference type="SUPFAM" id="SSF51126">
    <property type="entry name" value="Pectin lyase-like"/>
    <property type="match status" value="1"/>
</dbReference>
<dbReference type="RefSeq" id="WP_211848823.1">
    <property type="nucleotide sequence ID" value="NZ_JAAEDL010000029.1"/>
</dbReference>
<comment type="caution">
    <text evidence="1">The sequence shown here is derived from an EMBL/GenBank/DDBJ whole genome shotgun (WGS) entry which is preliminary data.</text>
</comment>
<dbReference type="Proteomes" id="UP001138709">
    <property type="component" value="Unassembled WGS sequence"/>
</dbReference>
<dbReference type="AlphaFoldDB" id="A0A9X9XHR6"/>
<name>A0A9X9XHR6_9PROT</name>
<gene>
    <name evidence="1" type="ORF">GXW74_22390</name>
</gene>
<sequence>MPARIDDLLVLDTAVSKTDLAKYLRDRETVLPSDFGGLGDGVADDRSAIQAAFDRAATDQKFAVIPPGTWNVSAGVVLGGGARGLIMHGVLRYTGTAPATVLTLGDGGTTRNGEKHFAGLQVVRATQSDWLDEADIGILVRNIDASVVELRLVSGFTIGLRTLGDGRGVEDSTFHLGRILNNRIGLDIRCATATAWNTSIRYYGGHFAIATGINPTIDRFGIRLSKADGAYANHNRHVFDAPNFELRQLDPNLAIPFLNETSGSAIIGRALRMEACSPIVARHTAAAQDCEYEVAWSNTYQVGIDYAATATRCGNTVLNRHRAPASRHLRLLGSVPNVRAKAFRHSATEIGVEGLAVVATSTTSATTLAGLSFNGLDDITPTSRGLLLEAQRGLAFVVECGQAKEFALVHSLVGGADGGRIFVRCFDAAMNVRDNVAGDALASITTLLWNVPSKAWTGGAAMADASLNKRMTVRLGAGVAFAQIGIVGFDGQIEVEALRLYSLPEAAPALLCGTPALSVGQREFAAEMALDLPSLAPGATSLLDVTVNGARQGDLAYAALASSTRFIELDAAAWSNNTVRVMARNISPTATFDLGAATLSVTTTKRRVP</sequence>
<evidence type="ECO:0000313" key="1">
    <source>
        <dbReference type="EMBL" id="MBR0683252.1"/>
    </source>
</evidence>
<accession>A0A9X9XHR6</accession>
<proteinExistence type="predicted"/>
<protein>
    <recommendedName>
        <fullName evidence="3">Pectate lyase superfamily protein domain-containing protein</fullName>
    </recommendedName>
</protein>
<dbReference type="Gene3D" id="2.160.20.10">
    <property type="entry name" value="Single-stranded right-handed beta-helix, Pectin lyase-like"/>
    <property type="match status" value="1"/>
</dbReference>
<reference evidence="1" key="1">
    <citation type="submission" date="2020-01" db="EMBL/GenBank/DDBJ databases">
        <authorList>
            <person name="Rat A."/>
        </authorList>
    </citation>
    <scope>NUCLEOTIDE SEQUENCE</scope>
    <source>
        <strain evidence="1">LMG 31228</strain>
    </source>
</reference>
<dbReference type="EMBL" id="JAAEDL010000029">
    <property type="protein sequence ID" value="MBR0683252.1"/>
    <property type="molecule type" value="Genomic_DNA"/>
</dbReference>